<organism evidence="6 7">
    <name type="scientific">Candidatus Gottesmanbacteria bacterium RIFCSPHIGHO2_02_FULL_39_11</name>
    <dbReference type="NCBI Taxonomy" id="1798382"/>
    <lineage>
        <taxon>Bacteria</taxon>
        <taxon>Candidatus Gottesmaniibacteriota</taxon>
    </lineage>
</organism>
<evidence type="ECO:0000256" key="2">
    <source>
        <dbReference type="ARBA" id="ARBA00022723"/>
    </source>
</evidence>
<dbReference type="STRING" id="1798382.A3D77_02865"/>
<evidence type="ECO:0000256" key="1">
    <source>
        <dbReference type="ARBA" id="ARBA00001947"/>
    </source>
</evidence>
<dbReference type="PROSITE" id="PS00758">
    <property type="entry name" value="ARGE_DAPE_CPG2_1"/>
    <property type="match status" value="1"/>
</dbReference>
<evidence type="ECO:0000259" key="5">
    <source>
        <dbReference type="Pfam" id="PF07687"/>
    </source>
</evidence>
<dbReference type="PANTHER" id="PTHR43808:SF17">
    <property type="entry name" value="PEPTIDASE M20"/>
    <property type="match status" value="1"/>
</dbReference>
<reference evidence="6 7" key="1">
    <citation type="journal article" date="2016" name="Nat. Commun.">
        <title>Thousands of microbial genomes shed light on interconnected biogeochemical processes in an aquifer system.</title>
        <authorList>
            <person name="Anantharaman K."/>
            <person name="Brown C.T."/>
            <person name="Hug L.A."/>
            <person name="Sharon I."/>
            <person name="Castelle C.J."/>
            <person name="Probst A.J."/>
            <person name="Thomas B.C."/>
            <person name="Singh A."/>
            <person name="Wilkins M.J."/>
            <person name="Karaoz U."/>
            <person name="Brodie E.L."/>
            <person name="Williams K.H."/>
            <person name="Hubbard S.S."/>
            <person name="Banfield J.F."/>
        </authorList>
    </citation>
    <scope>NUCLEOTIDE SEQUENCE [LARGE SCALE GENOMIC DNA]</scope>
</reference>
<feature type="domain" description="Peptidase M20 dimerisation" evidence="5">
    <location>
        <begin position="205"/>
        <end position="280"/>
    </location>
</feature>
<dbReference type="GO" id="GO:0016787">
    <property type="term" value="F:hydrolase activity"/>
    <property type="evidence" value="ECO:0007669"/>
    <property type="project" value="UniProtKB-KW"/>
</dbReference>
<name>A0A1F5ZU13_9BACT</name>
<comment type="caution">
    <text evidence="6">The sequence shown here is derived from an EMBL/GenBank/DDBJ whole genome shotgun (WGS) entry which is preliminary data.</text>
</comment>
<evidence type="ECO:0000256" key="4">
    <source>
        <dbReference type="ARBA" id="ARBA00022833"/>
    </source>
</evidence>
<dbReference type="InterPro" id="IPR001261">
    <property type="entry name" value="ArgE/DapE_CS"/>
</dbReference>
<dbReference type="Proteomes" id="UP000176923">
    <property type="component" value="Unassembled WGS sequence"/>
</dbReference>
<dbReference type="Pfam" id="PF07687">
    <property type="entry name" value="M20_dimer"/>
    <property type="match status" value="1"/>
</dbReference>
<evidence type="ECO:0000256" key="3">
    <source>
        <dbReference type="ARBA" id="ARBA00022801"/>
    </source>
</evidence>
<gene>
    <name evidence="6" type="ORF">A3D77_02865</name>
</gene>
<dbReference type="InterPro" id="IPR011650">
    <property type="entry name" value="Peptidase_M20_dimer"/>
</dbReference>
<dbReference type="GO" id="GO:0046872">
    <property type="term" value="F:metal ion binding"/>
    <property type="evidence" value="ECO:0007669"/>
    <property type="project" value="UniProtKB-KW"/>
</dbReference>
<dbReference type="SUPFAM" id="SSF53187">
    <property type="entry name" value="Zn-dependent exopeptidases"/>
    <property type="match status" value="1"/>
</dbReference>
<dbReference type="AlphaFoldDB" id="A0A1F5ZU13"/>
<dbReference type="SUPFAM" id="SSF55031">
    <property type="entry name" value="Bacterial exopeptidase dimerisation domain"/>
    <property type="match status" value="1"/>
</dbReference>
<proteinExistence type="predicted"/>
<dbReference type="InterPro" id="IPR036264">
    <property type="entry name" value="Bact_exopeptidase_dim_dom"/>
</dbReference>
<keyword evidence="4" id="KW-0862">Zinc</keyword>
<accession>A0A1F5ZU13</accession>
<dbReference type="InterPro" id="IPR050072">
    <property type="entry name" value="Peptidase_M20A"/>
</dbReference>
<evidence type="ECO:0000313" key="6">
    <source>
        <dbReference type="EMBL" id="OGG15612.1"/>
    </source>
</evidence>
<dbReference type="Gene3D" id="3.40.630.10">
    <property type="entry name" value="Zn peptidases"/>
    <property type="match status" value="1"/>
</dbReference>
<protein>
    <recommendedName>
        <fullName evidence="5">Peptidase M20 dimerisation domain-containing protein</fullName>
    </recommendedName>
</protein>
<dbReference type="Gene3D" id="3.30.70.360">
    <property type="match status" value="1"/>
</dbReference>
<comment type="cofactor">
    <cofactor evidence="1">
        <name>Zn(2+)</name>
        <dbReference type="ChEBI" id="CHEBI:29105"/>
    </cofactor>
</comment>
<sequence>MQDKNLEYILQKIDSNKDNLLKLLISIASIPSPTGQEQKKIQFIKEKIQEYGISQIITDSIGNCVTKLQAKSPKKTILVVAHTDTACDPGKEVTIKEDEEYIYGHGVCDNSAGITGLLTTIALIKKHAIEFPHNLIFGFTIGEEGLGAKRGMKQIIKDYGKQIDAVVNVESHPIGRVTNQVIGQYRCELTVDTKIGGHSFRDFGRPNANVILSQIISDFSHFKLPQANGKTTFNVGQIKGEGGINAISRNASCLFEIRSENNQNLQKAKETFKSIIEKYRKKFPETEITISISAEVPAVIFPVDHKIYQLTIEVQKQLGIQSEINSGNTDGDVSMAAGIPTVTIGTSTGWNTHSLNEYMEKKSLPIGIKQVFMIIYALATSF</sequence>
<keyword evidence="3" id="KW-0378">Hydrolase</keyword>
<dbReference type="PANTHER" id="PTHR43808">
    <property type="entry name" value="ACETYLORNITHINE DEACETYLASE"/>
    <property type="match status" value="1"/>
</dbReference>
<dbReference type="EMBL" id="MFJL01000022">
    <property type="protein sequence ID" value="OGG15612.1"/>
    <property type="molecule type" value="Genomic_DNA"/>
</dbReference>
<dbReference type="Pfam" id="PF01546">
    <property type="entry name" value="Peptidase_M20"/>
    <property type="match status" value="1"/>
</dbReference>
<keyword evidence="2" id="KW-0479">Metal-binding</keyword>
<evidence type="ECO:0000313" key="7">
    <source>
        <dbReference type="Proteomes" id="UP000176923"/>
    </source>
</evidence>
<dbReference type="InterPro" id="IPR002933">
    <property type="entry name" value="Peptidase_M20"/>
</dbReference>